<evidence type="ECO:0000313" key="2">
    <source>
        <dbReference type="Proteomes" id="UP000076502"/>
    </source>
</evidence>
<dbReference type="Proteomes" id="UP000076502">
    <property type="component" value="Unassembled WGS sequence"/>
</dbReference>
<reference evidence="1 2" key="1">
    <citation type="submission" date="2015-07" db="EMBL/GenBank/DDBJ databases">
        <title>The genome of Dufourea novaeangliae.</title>
        <authorList>
            <person name="Pan H."/>
            <person name="Kapheim K."/>
        </authorList>
    </citation>
    <scope>NUCLEOTIDE SEQUENCE [LARGE SCALE GENOMIC DNA]</scope>
    <source>
        <strain evidence="1">0120121106</strain>
        <tissue evidence="1">Whole body</tissue>
    </source>
</reference>
<sequence>MQVNDLVAIIVGSLLALRWSIGWPTVRIVTLLRKWANVHAQRWAKDQTQR</sequence>
<dbReference type="AlphaFoldDB" id="A0A154PFR5"/>
<keyword evidence="2" id="KW-1185">Reference proteome</keyword>
<gene>
    <name evidence="1" type="ORF">WN55_02428</name>
</gene>
<dbReference type="EMBL" id="KQ434895">
    <property type="protein sequence ID" value="KZC10699.1"/>
    <property type="molecule type" value="Genomic_DNA"/>
</dbReference>
<accession>A0A154PFR5</accession>
<organism evidence="1 2">
    <name type="scientific">Dufourea novaeangliae</name>
    <name type="common">Sweat bee</name>
    <dbReference type="NCBI Taxonomy" id="178035"/>
    <lineage>
        <taxon>Eukaryota</taxon>
        <taxon>Metazoa</taxon>
        <taxon>Ecdysozoa</taxon>
        <taxon>Arthropoda</taxon>
        <taxon>Hexapoda</taxon>
        <taxon>Insecta</taxon>
        <taxon>Pterygota</taxon>
        <taxon>Neoptera</taxon>
        <taxon>Endopterygota</taxon>
        <taxon>Hymenoptera</taxon>
        <taxon>Apocrita</taxon>
        <taxon>Aculeata</taxon>
        <taxon>Apoidea</taxon>
        <taxon>Anthophila</taxon>
        <taxon>Halictidae</taxon>
        <taxon>Rophitinae</taxon>
        <taxon>Dufourea</taxon>
    </lineage>
</organism>
<evidence type="ECO:0000313" key="1">
    <source>
        <dbReference type="EMBL" id="KZC10699.1"/>
    </source>
</evidence>
<proteinExistence type="predicted"/>
<name>A0A154PFR5_DUFNO</name>
<protein>
    <submittedName>
        <fullName evidence="1">Uncharacterized protein</fullName>
    </submittedName>
</protein>